<keyword evidence="4" id="KW-0410">Iron transport</keyword>
<dbReference type="Proteomes" id="UP000292085">
    <property type="component" value="Unassembled WGS sequence"/>
</dbReference>
<keyword evidence="3 11" id="KW-1134">Transmembrane beta strand</keyword>
<evidence type="ECO:0000256" key="8">
    <source>
        <dbReference type="ARBA" id="ARBA00023077"/>
    </source>
</evidence>
<dbReference type="OrthoDB" id="7208812at2"/>
<evidence type="ECO:0000256" key="9">
    <source>
        <dbReference type="ARBA" id="ARBA00023136"/>
    </source>
</evidence>
<evidence type="ECO:0000259" key="15">
    <source>
        <dbReference type="Pfam" id="PF07715"/>
    </source>
</evidence>
<evidence type="ECO:0000256" key="10">
    <source>
        <dbReference type="ARBA" id="ARBA00023237"/>
    </source>
</evidence>
<evidence type="ECO:0000256" key="1">
    <source>
        <dbReference type="ARBA" id="ARBA00004571"/>
    </source>
</evidence>
<keyword evidence="7" id="KW-0406">Ion transport</keyword>
<evidence type="ECO:0000259" key="14">
    <source>
        <dbReference type="Pfam" id="PF00593"/>
    </source>
</evidence>
<dbReference type="GO" id="GO:0009279">
    <property type="term" value="C:cell outer membrane"/>
    <property type="evidence" value="ECO:0007669"/>
    <property type="project" value="UniProtKB-SubCell"/>
</dbReference>
<dbReference type="Pfam" id="PF00593">
    <property type="entry name" value="TonB_dep_Rec_b-barrel"/>
    <property type="match status" value="1"/>
</dbReference>
<accession>A0A4Q6XH12</accession>
<dbReference type="PROSITE" id="PS52016">
    <property type="entry name" value="TONB_DEPENDENT_REC_3"/>
    <property type="match status" value="1"/>
</dbReference>
<dbReference type="GO" id="GO:0006826">
    <property type="term" value="P:iron ion transport"/>
    <property type="evidence" value="ECO:0007669"/>
    <property type="project" value="UniProtKB-KW"/>
</dbReference>
<dbReference type="AlphaFoldDB" id="A0A4Q6XH12"/>
<dbReference type="InterPro" id="IPR039426">
    <property type="entry name" value="TonB-dep_rcpt-like"/>
</dbReference>
<name>A0A4Q6XH12_9SPHN</name>
<dbReference type="InterPro" id="IPR036942">
    <property type="entry name" value="Beta-barrel_TonB_sf"/>
</dbReference>
<evidence type="ECO:0000256" key="2">
    <source>
        <dbReference type="ARBA" id="ARBA00022448"/>
    </source>
</evidence>
<feature type="domain" description="TonB-dependent receptor plug" evidence="15">
    <location>
        <begin position="55"/>
        <end position="161"/>
    </location>
</feature>
<keyword evidence="10 11" id="KW-0998">Cell outer membrane</keyword>
<dbReference type="InterPro" id="IPR012910">
    <property type="entry name" value="Plug_dom"/>
</dbReference>
<organism evidence="16 17">
    <name type="scientific">Sphingomonas populi</name>
    <dbReference type="NCBI Taxonomy" id="2484750"/>
    <lineage>
        <taxon>Bacteria</taxon>
        <taxon>Pseudomonadati</taxon>
        <taxon>Pseudomonadota</taxon>
        <taxon>Alphaproteobacteria</taxon>
        <taxon>Sphingomonadales</taxon>
        <taxon>Sphingomonadaceae</taxon>
        <taxon>Sphingomonas</taxon>
    </lineage>
</organism>
<keyword evidence="16" id="KW-0675">Receptor</keyword>
<reference evidence="16 17" key="1">
    <citation type="submission" date="2019-02" db="EMBL/GenBank/DDBJ databases">
        <authorList>
            <person name="Li Y."/>
        </authorList>
    </citation>
    <scope>NUCLEOTIDE SEQUENCE [LARGE SCALE GENOMIC DNA]</scope>
    <source>
        <strain evidence="16 17">3-7</strain>
    </source>
</reference>
<dbReference type="PANTHER" id="PTHR32552:SF81">
    <property type="entry name" value="TONB-DEPENDENT OUTER MEMBRANE RECEPTOR"/>
    <property type="match status" value="1"/>
</dbReference>
<dbReference type="PANTHER" id="PTHR32552">
    <property type="entry name" value="FERRICHROME IRON RECEPTOR-RELATED"/>
    <property type="match status" value="1"/>
</dbReference>
<evidence type="ECO:0000256" key="11">
    <source>
        <dbReference type="PROSITE-ProRule" id="PRU01360"/>
    </source>
</evidence>
<keyword evidence="13" id="KW-0732">Signal</keyword>
<keyword evidence="9 11" id="KW-0472">Membrane</keyword>
<gene>
    <name evidence="16" type="ORF">EWE75_23000</name>
</gene>
<comment type="similarity">
    <text evidence="11 12">Belongs to the TonB-dependent receptor family.</text>
</comment>
<feature type="signal peptide" evidence="13">
    <location>
        <begin position="1"/>
        <end position="23"/>
    </location>
</feature>
<evidence type="ECO:0000313" key="16">
    <source>
        <dbReference type="EMBL" id="RZF59191.1"/>
    </source>
</evidence>
<comment type="caution">
    <text evidence="16">The sequence shown here is derived from an EMBL/GenBank/DDBJ whole genome shotgun (WGS) entry which is preliminary data.</text>
</comment>
<evidence type="ECO:0000256" key="5">
    <source>
        <dbReference type="ARBA" id="ARBA00022692"/>
    </source>
</evidence>
<dbReference type="RefSeq" id="WP_130160403.1">
    <property type="nucleotide sequence ID" value="NZ_SGIS01000075.1"/>
</dbReference>
<evidence type="ECO:0000256" key="3">
    <source>
        <dbReference type="ARBA" id="ARBA00022452"/>
    </source>
</evidence>
<keyword evidence="6" id="KW-0408">Iron</keyword>
<dbReference type="InterPro" id="IPR000531">
    <property type="entry name" value="Beta-barrel_TonB"/>
</dbReference>
<evidence type="ECO:0000256" key="7">
    <source>
        <dbReference type="ARBA" id="ARBA00023065"/>
    </source>
</evidence>
<dbReference type="Pfam" id="PF07715">
    <property type="entry name" value="Plug"/>
    <property type="match status" value="1"/>
</dbReference>
<evidence type="ECO:0000256" key="13">
    <source>
        <dbReference type="SAM" id="SignalP"/>
    </source>
</evidence>
<dbReference type="Gene3D" id="2.40.170.20">
    <property type="entry name" value="TonB-dependent receptor, beta-barrel domain"/>
    <property type="match status" value="1"/>
</dbReference>
<keyword evidence="8 12" id="KW-0798">TonB box</keyword>
<feature type="domain" description="TonB-dependent receptor-like beta-barrel" evidence="14">
    <location>
        <begin position="243"/>
        <end position="686"/>
    </location>
</feature>
<evidence type="ECO:0000256" key="4">
    <source>
        <dbReference type="ARBA" id="ARBA00022496"/>
    </source>
</evidence>
<keyword evidence="5 11" id="KW-0812">Transmembrane</keyword>
<keyword evidence="17" id="KW-1185">Reference proteome</keyword>
<comment type="subcellular location">
    <subcellularLocation>
        <location evidence="1 11">Cell outer membrane</location>
        <topology evidence="1 11">Multi-pass membrane protein</topology>
    </subcellularLocation>
</comment>
<feature type="chain" id="PRO_5020562783" evidence="13">
    <location>
        <begin position="24"/>
        <end position="721"/>
    </location>
</feature>
<sequence length="721" mass="78315">MALKMLLLGGVSAITILAQPVEAQTSSAAQHPQENTSDIGAGDIVVTAQRRDQRLQDVPISISAIGASSLSNSGVTGISQLQAASPNLQVNKQNGSANLFMRGIGFSSGDLAAESSVAIYVDGVYQPTTFANVFEFNGLERIEVLKGPQGTLFGRNATGGVVQVITKDPSSTPEMNFDVGYANYETVKASAYVSGVLADNVSANVAIQYQNQNKGWGRNVTLDQKAFYARDFNLRGKLLFTPDNKTRIMVSGNYSNFDHDNIDLQNPPGSTLLTGEGYLGRYRTAGDVASTISGKSYGGSLTATHDFGGFQIRNISAYQKFSGYQVFDQDTSSLAFVKGEFFMRTRMISEEFHVMAPSSSRFQWLAGVYYFNYDTAFDPVNVTGVLFGPIGGVSVYGQGRTRSIAGFAQGTYPLTDKLNLTAGIRYSRDKVTYIGSETIVNSPIFVDPEQTKEYLKSKPTWRLSLDYKFSPDVLGYISYNRGVKSGNFALGTAPSFNEAYQPEQIDAYEAGLKTQFFDRKITFNAAAFYYNFKNIQFQKRAAGVVTTVNGPSASIYGIEADLTGRITRELTLHASGGYLHTQLGDFPGAPNTNRLSNGLDDFGDPTYNAKGNRLPYAPKYSGNVGFDYRRPVESGHVKLSSNLLYSGKAYGELDNRLFVKQYVALSASLGWEGDDGLRVSVWGNNLTNTYYYTFIGATAGASDVAIPAAPRTYGITLGYSF</sequence>
<keyword evidence="2 11" id="KW-0813">Transport</keyword>
<dbReference type="SUPFAM" id="SSF56935">
    <property type="entry name" value="Porins"/>
    <property type="match status" value="1"/>
</dbReference>
<protein>
    <submittedName>
        <fullName evidence="16">TonB-dependent receptor</fullName>
    </submittedName>
</protein>
<dbReference type="EMBL" id="SGIS01000075">
    <property type="protein sequence ID" value="RZF59191.1"/>
    <property type="molecule type" value="Genomic_DNA"/>
</dbReference>
<evidence type="ECO:0000256" key="6">
    <source>
        <dbReference type="ARBA" id="ARBA00023004"/>
    </source>
</evidence>
<proteinExistence type="inferred from homology"/>
<dbReference type="CDD" id="cd01347">
    <property type="entry name" value="ligand_gated_channel"/>
    <property type="match status" value="1"/>
</dbReference>
<evidence type="ECO:0000313" key="17">
    <source>
        <dbReference type="Proteomes" id="UP000292085"/>
    </source>
</evidence>
<evidence type="ECO:0000256" key="12">
    <source>
        <dbReference type="RuleBase" id="RU003357"/>
    </source>
</evidence>